<name>A0ABT5EG25_9BACT</name>
<organism evidence="2 3">
    <name type="scientific">Polyangium mundeleinium</name>
    <dbReference type="NCBI Taxonomy" id="2995306"/>
    <lineage>
        <taxon>Bacteria</taxon>
        <taxon>Pseudomonadati</taxon>
        <taxon>Myxococcota</taxon>
        <taxon>Polyangia</taxon>
        <taxon>Polyangiales</taxon>
        <taxon>Polyangiaceae</taxon>
        <taxon>Polyangium</taxon>
    </lineage>
</organism>
<keyword evidence="1" id="KW-0812">Transmembrane</keyword>
<evidence type="ECO:0000313" key="2">
    <source>
        <dbReference type="EMBL" id="MDC0740758.1"/>
    </source>
</evidence>
<keyword evidence="3" id="KW-1185">Reference proteome</keyword>
<accession>A0ABT5EG25</accession>
<comment type="caution">
    <text evidence="2">The sequence shown here is derived from an EMBL/GenBank/DDBJ whole genome shotgun (WGS) entry which is preliminary data.</text>
</comment>
<feature type="transmembrane region" description="Helical" evidence="1">
    <location>
        <begin position="6"/>
        <end position="26"/>
    </location>
</feature>
<dbReference type="RefSeq" id="WP_271915959.1">
    <property type="nucleotide sequence ID" value="NZ_JAQNDO010000001.1"/>
</dbReference>
<sequence length="233" mass="25891">MRQLRILVFVTTLVVPAVAHAGMPFVRLSDFARMRLEAISFFVLLIFLLTLLVQWFWNAVQRDIPRLPRLSHKASLGIVGLWALGMHLVLSMIAGGRELMTPGAWEKDGATYKLSPARAAPAEEALAYARKQQLERLRTALWGYAHAHGGKFPPHDYVEEIPEATWRIVDPSVMHYVYVSGLHPERGAVPVAYEPGIYSGKRMALLSSGEITALDINEITRRIDAAPTSKGAP</sequence>
<keyword evidence="1" id="KW-0472">Membrane</keyword>
<dbReference type="EMBL" id="JAQNDO010000001">
    <property type="protein sequence ID" value="MDC0740758.1"/>
    <property type="molecule type" value="Genomic_DNA"/>
</dbReference>
<keyword evidence="1" id="KW-1133">Transmembrane helix</keyword>
<feature type="transmembrane region" description="Helical" evidence="1">
    <location>
        <begin position="77"/>
        <end position="95"/>
    </location>
</feature>
<protein>
    <submittedName>
        <fullName evidence="2">Uncharacterized protein</fullName>
    </submittedName>
</protein>
<evidence type="ECO:0000256" key="1">
    <source>
        <dbReference type="SAM" id="Phobius"/>
    </source>
</evidence>
<gene>
    <name evidence="2" type="ORF">POL67_05335</name>
</gene>
<reference evidence="2 3" key="1">
    <citation type="submission" date="2022-11" db="EMBL/GenBank/DDBJ databases">
        <title>Minimal conservation of predation-associated metabolite biosynthetic gene clusters underscores biosynthetic potential of Myxococcota including descriptions for ten novel species: Archangium lansinium sp. nov., Myxococcus landrumus sp. nov., Nannocystis bai.</title>
        <authorList>
            <person name="Ahearne A."/>
            <person name="Stevens C."/>
            <person name="Dowd S."/>
        </authorList>
    </citation>
    <scope>NUCLEOTIDE SEQUENCE [LARGE SCALE GENOMIC DNA]</scope>
    <source>
        <strain evidence="2 3">RJM3</strain>
    </source>
</reference>
<feature type="transmembrane region" description="Helical" evidence="1">
    <location>
        <begin position="38"/>
        <end position="57"/>
    </location>
</feature>
<evidence type="ECO:0000313" key="3">
    <source>
        <dbReference type="Proteomes" id="UP001221411"/>
    </source>
</evidence>
<dbReference type="Proteomes" id="UP001221411">
    <property type="component" value="Unassembled WGS sequence"/>
</dbReference>
<proteinExistence type="predicted"/>